<dbReference type="RefSeq" id="WP_027845525.1">
    <property type="nucleotide sequence ID" value="NZ_LMTZ01000003.1"/>
</dbReference>
<keyword evidence="2" id="KW-1185">Reference proteome</keyword>
<comment type="caution">
    <text evidence="1">The sequence shown here is derived from an EMBL/GenBank/DDBJ whole genome shotgun (WGS) entry which is preliminary data.</text>
</comment>
<protein>
    <submittedName>
        <fullName evidence="1">Uncharacterized protein</fullName>
    </submittedName>
</protein>
<evidence type="ECO:0000313" key="2">
    <source>
        <dbReference type="Proteomes" id="UP000053372"/>
    </source>
</evidence>
<sequence>MKYVDINLLEVIWQVLARSIGYEDMINTCQNLITDTRTDSRFSQNLIFLFNKSFCEAQAKIASKCREELIKQSIMTLYRGVISYQPPQNDYEIKNIETKIQFLNIELKDIEKIRQNGRQKFAHNIIEELLTQLFKLNDRSSLKTQEYIDKLIEEAEKDCDAKFYKNTLRDKEFGLRKELYDIFFTEIEENQELNNIFGKDLLPLRDMTTIRINNLPTRHVIKKLDGKLFSAPVKPIPVRPGTSWRKLRYGKKTVNNIQDNVNFTEVQRELKSNVPSEVLEKSLQDACNLESDLWRAKKIGELAPKLPPKLLKQALETVLDMKSELWRANALGDLAPYLSTKLLEQAFDTISNIKSELWRVKALSKLAPHLTPKLLEQALELANGIKSEYNRTRALEELTPYLPPNE</sequence>
<name>A0A0V8A0A4_9CYAN</name>
<accession>A0A0V8A0A4</accession>
<dbReference type="EMBL" id="LMTZ01000003">
    <property type="protein sequence ID" value="KST70139.1"/>
    <property type="molecule type" value="Genomic_DNA"/>
</dbReference>
<dbReference type="AlphaFoldDB" id="A0A0V8A0A4"/>
<dbReference type="Proteomes" id="UP000053372">
    <property type="component" value="Unassembled WGS sequence"/>
</dbReference>
<reference evidence="1 2" key="1">
    <citation type="journal article" date="2015" name="Genome Announc.">
        <title>Draft Genome of the Euendolithic (true boring) Cyanobacterium Mastigocoleus testarum strain BC008.</title>
        <authorList>
            <person name="Guida B.S."/>
            <person name="Garcia-Pichel F."/>
        </authorList>
    </citation>
    <scope>NUCLEOTIDE SEQUENCE [LARGE SCALE GENOMIC DNA]</scope>
    <source>
        <strain evidence="1 2">BC008</strain>
    </source>
</reference>
<dbReference type="OrthoDB" id="9853589at2"/>
<organism evidence="1 2">
    <name type="scientific">Mastigocoleus testarum BC008</name>
    <dbReference type="NCBI Taxonomy" id="371196"/>
    <lineage>
        <taxon>Bacteria</taxon>
        <taxon>Bacillati</taxon>
        <taxon>Cyanobacteriota</taxon>
        <taxon>Cyanophyceae</taxon>
        <taxon>Nostocales</taxon>
        <taxon>Hapalosiphonaceae</taxon>
        <taxon>Mastigocoleus</taxon>
    </lineage>
</organism>
<evidence type="ECO:0000313" key="1">
    <source>
        <dbReference type="EMBL" id="KST70139.1"/>
    </source>
</evidence>
<gene>
    <name evidence="1" type="ORF">BC008_06820</name>
</gene>
<proteinExistence type="predicted"/>